<feature type="chain" id="PRO_5045331936" evidence="1">
    <location>
        <begin position="21"/>
        <end position="324"/>
    </location>
</feature>
<evidence type="ECO:0000313" key="3">
    <source>
        <dbReference type="EMBL" id="MDQ2066349.1"/>
    </source>
</evidence>
<keyword evidence="4" id="KW-1185">Reference proteome</keyword>
<dbReference type="Gene3D" id="2.40.160.10">
    <property type="entry name" value="Porin"/>
    <property type="match status" value="1"/>
</dbReference>
<dbReference type="Pfam" id="PF13609">
    <property type="entry name" value="Porin_4"/>
    <property type="match status" value="1"/>
</dbReference>
<name>A0ABU0VX64_9RHOB</name>
<sequence>MKKILLATTMLAGTAGFAAAEVAVSGYAEIGIWSNAAGDVAFWQDVEVKFTGSGTTDGGLEFGAVIDLDETDVDVNDDNGTSVWVSGAFGKLTMGDTDGAIDWALADMDGGMTSIADDHSTHNAWFGGNAFDGQGDNQVVRYENTFGDVAFALSAEQENNGVSGSETILGVAVKYTANMGGTDVALGLGYQDAGDLGSAIGVSASAALAGGFGGKIAYIDYKDTGVFAPAVPPAAATGPEFINGGSLAGSIESHLGLEVSYKSGPIGVAVNYGEADFGAAGNVDSWGAVANYDLGGGAVAMFGYGSDVGGTSDDQWSLGLGLSF</sequence>
<protein>
    <submittedName>
        <fullName evidence="3">Porin</fullName>
    </submittedName>
</protein>
<evidence type="ECO:0000313" key="4">
    <source>
        <dbReference type="Proteomes" id="UP001239680"/>
    </source>
</evidence>
<reference evidence="3 4" key="1">
    <citation type="submission" date="2023-08" db="EMBL/GenBank/DDBJ databases">
        <title>Characterization of two Paracoccaceae strains isolated from Phycosphere and proposal of Xinfangfangia lacusdiani sp. nov.</title>
        <authorList>
            <person name="Deng Y."/>
            <person name="Zhang Y.Q."/>
        </authorList>
    </citation>
    <scope>NUCLEOTIDE SEQUENCE [LARGE SCALE GENOMIC DNA]</scope>
    <source>
        <strain evidence="3 4">CPCC 101601</strain>
    </source>
</reference>
<comment type="caution">
    <text evidence="3">The sequence shown here is derived from an EMBL/GenBank/DDBJ whole genome shotgun (WGS) entry which is preliminary data.</text>
</comment>
<feature type="domain" description="Porin" evidence="2">
    <location>
        <begin position="7"/>
        <end position="306"/>
    </location>
</feature>
<dbReference type="RefSeq" id="WP_306680047.1">
    <property type="nucleotide sequence ID" value="NZ_JAVDBT010000006.1"/>
</dbReference>
<feature type="signal peptide" evidence="1">
    <location>
        <begin position="1"/>
        <end position="20"/>
    </location>
</feature>
<accession>A0ABU0VX64</accession>
<dbReference type="EMBL" id="JAVDBT010000006">
    <property type="protein sequence ID" value="MDQ2066349.1"/>
    <property type="molecule type" value="Genomic_DNA"/>
</dbReference>
<dbReference type="Proteomes" id="UP001239680">
    <property type="component" value="Unassembled WGS sequence"/>
</dbReference>
<gene>
    <name evidence="3" type="ORF">Q9295_08190</name>
</gene>
<evidence type="ECO:0000256" key="1">
    <source>
        <dbReference type="SAM" id="SignalP"/>
    </source>
</evidence>
<dbReference type="SUPFAM" id="SSF56935">
    <property type="entry name" value="Porins"/>
    <property type="match status" value="1"/>
</dbReference>
<evidence type="ECO:0000259" key="2">
    <source>
        <dbReference type="Pfam" id="PF13609"/>
    </source>
</evidence>
<proteinExistence type="predicted"/>
<keyword evidence="1" id="KW-0732">Signal</keyword>
<organism evidence="3 4">
    <name type="scientific">Pseudogemmobacter lacusdianii</name>
    <dbReference type="NCBI Taxonomy" id="3069608"/>
    <lineage>
        <taxon>Bacteria</taxon>
        <taxon>Pseudomonadati</taxon>
        <taxon>Pseudomonadota</taxon>
        <taxon>Alphaproteobacteria</taxon>
        <taxon>Rhodobacterales</taxon>
        <taxon>Paracoccaceae</taxon>
        <taxon>Pseudogemmobacter</taxon>
    </lineage>
</organism>
<dbReference type="InterPro" id="IPR023614">
    <property type="entry name" value="Porin_dom_sf"/>
</dbReference>
<dbReference type="InterPro" id="IPR033900">
    <property type="entry name" value="Gram_neg_porin_domain"/>
</dbReference>